<dbReference type="PROSITE" id="PS50076">
    <property type="entry name" value="DNAJ_2"/>
    <property type="match status" value="1"/>
</dbReference>
<evidence type="ECO:0000256" key="1">
    <source>
        <dbReference type="ARBA" id="ARBA00023186"/>
    </source>
</evidence>
<dbReference type="GO" id="GO:0005783">
    <property type="term" value="C:endoplasmic reticulum"/>
    <property type="evidence" value="ECO:0007669"/>
    <property type="project" value="TreeGrafter"/>
</dbReference>
<proteinExistence type="predicted"/>
<protein>
    <recommendedName>
        <fullName evidence="3">J domain-containing protein</fullName>
    </recommendedName>
</protein>
<reference evidence="4" key="1">
    <citation type="submission" date="2020-06" db="EMBL/GenBank/DDBJ databases">
        <authorList>
            <consortium name="Plant Systems Biology data submission"/>
        </authorList>
    </citation>
    <scope>NUCLEOTIDE SEQUENCE</scope>
    <source>
        <strain evidence="4">D6</strain>
    </source>
</reference>
<dbReference type="PANTHER" id="PTHR44360">
    <property type="entry name" value="DNAJ HOMOLOG SUBFAMILY B MEMBER 9"/>
    <property type="match status" value="1"/>
</dbReference>
<dbReference type="AlphaFoldDB" id="A0A9N8HI41"/>
<dbReference type="SMART" id="SM00271">
    <property type="entry name" value="DnaJ"/>
    <property type="match status" value="1"/>
</dbReference>
<dbReference type="Gene3D" id="1.10.287.110">
    <property type="entry name" value="DnaJ domain"/>
    <property type="match status" value="1"/>
</dbReference>
<dbReference type="CDD" id="cd06257">
    <property type="entry name" value="DnaJ"/>
    <property type="match status" value="1"/>
</dbReference>
<keyword evidence="1" id="KW-0143">Chaperone</keyword>
<feature type="domain" description="J" evidence="3">
    <location>
        <begin position="45"/>
        <end position="125"/>
    </location>
</feature>
<dbReference type="InterPro" id="IPR001623">
    <property type="entry name" value="DnaJ_domain"/>
</dbReference>
<comment type="caution">
    <text evidence="4">The sequence shown here is derived from an EMBL/GenBank/DDBJ whole genome shotgun (WGS) entry which is preliminary data.</text>
</comment>
<dbReference type="SUPFAM" id="SSF46565">
    <property type="entry name" value="Chaperone J-domain"/>
    <property type="match status" value="1"/>
</dbReference>
<dbReference type="InterPro" id="IPR051948">
    <property type="entry name" value="Hsp70_co-chaperone_J-domain"/>
</dbReference>
<gene>
    <name evidence="4" type="ORF">SEMRO_570_G168550.1</name>
</gene>
<dbReference type="GO" id="GO:0051787">
    <property type="term" value="F:misfolded protein binding"/>
    <property type="evidence" value="ECO:0007669"/>
    <property type="project" value="TreeGrafter"/>
</dbReference>
<name>A0A9N8HI41_9STRA</name>
<keyword evidence="5" id="KW-1185">Reference proteome</keyword>
<evidence type="ECO:0000313" key="5">
    <source>
        <dbReference type="Proteomes" id="UP001153069"/>
    </source>
</evidence>
<dbReference type="GO" id="GO:0051087">
    <property type="term" value="F:protein-folding chaperone binding"/>
    <property type="evidence" value="ECO:0007669"/>
    <property type="project" value="TreeGrafter"/>
</dbReference>
<evidence type="ECO:0000259" key="3">
    <source>
        <dbReference type="PROSITE" id="PS50076"/>
    </source>
</evidence>
<evidence type="ECO:0000256" key="2">
    <source>
        <dbReference type="SAM" id="MobiDB-lite"/>
    </source>
</evidence>
<evidence type="ECO:0000313" key="4">
    <source>
        <dbReference type="EMBL" id="CAB9513085.1"/>
    </source>
</evidence>
<sequence>MALYYTARHGSQRLLRGNKLTFAMGSFWRPFSSNTRSGQRIRHQDPFKVLGLQKGATYHSVKEAFLKLALEHHPDRQKQPSDPTDDDKSQTASSDNAASFIRIRQAFEVIREGSDGQAEAADESQWSEEELRDFMEEQTSEFLTFRMDHDTRKEVIAALDLSAGGLDRGGTWMMARMLAEREKSQQQQPTGPPTKELSAVADSQRIKRRRRR</sequence>
<organism evidence="4 5">
    <name type="scientific">Seminavis robusta</name>
    <dbReference type="NCBI Taxonomy" id="568900"/>
    <lineage>
        <taxon>Eukaryota</taxon>
        <taxon>Sar</taxon>
        <taxon>Stramenopiles</taxon>
        <taxon>Ochrophyta</taxon>
        <taxon>Bacillariophyta</taxon>
        <taxon>Bacillariophyceae</taxon>
        <taxon>Bacillariophycidae</taxon>
        <taxon>Naviculales</taxon>
        <taxon>Naviculaceae</taxon>
        <taxon>Seminavis</taxon>
    </lineage>
</organism>
<dbReference type="Pfam" id="PF00226">
    <property type="entry name" value="DnaJ"/>
    <property type="match status" value="1"/>
</dbReference>
<dbReference type="PRINTS" id="PR00625">
    <property type="entry name" value="JDOMAIN"/>
</dbReference>
<accession>A0A9N8HI41</accession>
<dbReference type="PANTHER" id="PTHR44360:SF1">
    <property type="entry name" value="DNAJ HOMOLOG SUBFAMILY B MEMBER 9"/>
    <property type="match status" value="1"/>
</dbReference>
<dbReference type="InterPro" id="IPR036869">
    <property type="entry name" value="J_dom_sf"/>
</dbReference>
<feature type="region of interest" description="Disordered" evidence="2">
    <location>
        <begin position="73"/>
        <end position="95"/>
    </location>
</feature>
<feature type="region of interest" description="Disordered" evidence="2">
    <location>
        <begin position="180"/>
        <end position="212"/>
    </location>
</feature>
<dbReference type="OrthoDB" id="47882at2759"/>
<dbReference type="GO" id="GO:0036503">
    <property type="term" value="P:ERAD pathway"/>
    <property type="evidence" value="ECO:0007669"/>
    <property type="project" value="TreeGrafter"/>
</dbReference>
<dbReference type="EMBL" id="CAICTM010000569">
    <property type="protein sequence ID" value="CAB9513085.1"/>
    <property type="molecule type" value="Genomic_DNA"/>
</dbReference>
<dbReference type="Proteomes" id="UP001153069">
    <property type="component" value="Unassembled WGS sequence"/>
</dbReference>